<dbReference type="Proteomes" id="UP001628646">
    <property type="component" value="Unassembled WGS sequence"/>
</dbReference>
<keyword evidence="1" id="KW-0732">Signal</keyword>
<gene>
    <name evidence="2" type="ORF">ACJ8NA_24875</name>
</gene>
<evidence type="ECO:0000256" key="1">
    <source>
        <dbReference type="SAM" id="SignalP"/>
    </source>
</evidence>
<organism evidence="2 3">
    <name type="scientific">Pseudomonas azerbaijanorientalis</name>
    <dbReference type="NCBI Taxonomy" id="2842350"/>
    <lineage>
        <taxon>Bacteria</taxon>
        <taxon>Pseudomonadati</taxon>
        <taxon>Pseudomonadota</taxon>
        <taxon>Gammaproteobacteria</taxon>
        <taxon>Pseudomonadales</taxon>
        <taxon>Pseudomonadaceae</taxon>
        <taxon>Pseudomonas</taxon>
    </lineage>
</organism>
<feature type="signal peptide" evidence="1">
    <location>
        <begin position="1"/>
        <end position="23"/>
    </location>
</feature>
<feature type="chain" id="PRO_5045341657" evidence="1">
    <location>
        <begin position="24"/>
        <end position="164"/>
    </location>
</feature>
<sequence>MFKKIAISAPVLALAFVSSAAMAVPIDHTVEVYADIPSSDFYVQPSKLDTVQQPQQLAWDMDNSELKGISRNFRAKSSVESGTGNAIKASLTAPAFITSGEDDIELTVKFNDVALSVGSDAEVIAAGEAQNEVIAALSIEPVAPDEGYQVGKYTGFVRMQFDAP</sequence>
<reference evidence="2 3" key="1">
    <citation type="submission" date="2024-12" db="EMBL/GenBank/DDBJ databases">
        <title>Pseudomonas species isolated from Lotus nodules promote plant growth.</title>
        <authorList>
            <person name="Yu Y.-H."/>
            <person name="Kurtenbach J."/>
            <person name="Crosbie D."/>
            <person name="Brachmann A."/>
            <person name="Marin M."/>
        </authorList>
    </citation>
    <scope>NUCLEOTIDE SEQUENCE [LARGE SCALE GENOMIC DNA]</scope>
    <source>
        <strain evidence="2 3">PLb11B</strain>
    </source>
</reference>
<accession>A0ABW8W986</accession>
<dbReference type="RefSeq" id="WP_407800427.1">
    <property type="nucleotide sequence ID" value="NZ_JBJNUX010000005.1"/>
</dbReference>
<evidence type="ECO:0000313" key="2">
    <source>
        <dbReference type="EMBL" id="MFL9001863.1"/>
    </source>
</evidence>
<proteinExistence type="predicted"/>
<protein>
    <submittedName>
        <fullName evidence="2">CS1 type fimbrial major subunit</fullName>
    </submittedName>
</protein>
<keyword evidence="3" id="KW-1185">Reference proteome</keyword>
<comment type="caution">
    <text evidence="2">The sequence shown here is derived from an EMBL/GenBank/DDBJ whole genome shotgun (WGS) entry which is preliminary data.</text>
</comment>
<dbReference type="EMBL" id="JBJNUY010000012">
    <property type="protein sequence ID" value="MFL9001863.1"/>
    <property type="molecule type" value="Genomic_DNA"/>
</dbReference>
<name>A0ABW8W986_9PSED</name>
<evidence type="ECO:0000313" key="3">
    <source>
        <dbReference type="Proteomes" id="UP001628646"/>
    </source>
</evidence>
<dbReference type="InterPro" id="IPR007540">
    <property type="entry name" value="Fimbrial_CS1-type"/>
</dbReference>
<dbReference type="Pfam" id="PF04449">
    <property type="entry name" value="Fimbrial_CS1"/>
    <property type="match status" value="1"/>
</dbReference>
<dbReference type="Gene3D" id="2.60.40.2040">
    <property type="entry name" value="CFA/I fimbrial subunit E, pilin domain"/>
    <property type="match status" value="1"/>
</dbReference>